<accession>A0A087TBQ5</accession>
<dbReference type="Proteomes" id="UP000054359">
    <property type="component" value="Unassembled WGS sequence"/>
</dbReference>
<evidence type="ECO:0000313" key="2">
    <source>
        <dbReference type="Proteomes" id="UP000054359"/>
    </source>
</evidence>
<protein>
    <submittedName>
        <fullName evidence="1">Putative ubiquitin carboxyl-terminal hydrolase FAF-X</fullName>
    </submittedName>
</protein>
<gene>
    <name evidence="1" type="ORF">X975_20002</name>
</gene>
<feature type="non-terminal residue" evidence="1">
    <location>
        <position position="1"/>
    </location>
</feature>
<dbReference type="AlphaFoldDB" id="A0A087TBQ5"/>
<dbReference type="STRING" id="407821.A0A087TBQ5"/>
<keyword evidence="1" id="KW-0378">Hydrolase</keyword>
<organism evidence="1 2">
    <name type="scientific">Stegodyphus mimosarum</name>
    <name type="common">African social velvet spider</name>
    <dbReference type="NCBI Taxonomy" id="407821"/>
    <lineage>
        <taxon>Eukaryota</taxon>
        <taxon>Metazoa</taxon>
        <taxon>Ecdysozoa</taxon>
        <taxon>Arthropoda</taxon>
        <taxon>Chelicerata</taxon>
        <taxon>Arachnida</taxon>
        <taxon>Araneae</taxon>
        <taxon>Araneomorphae</taxon>
        <taxon>Entelegynae</taxon>
        <taxon>Eresoidea</taxon>
        <taxon>Eresidae</taxon>
        <taxon>Stegodyphus</taxon>
    </lineage>
</organism>
<name>A0A087TBQ5_STEMI</name>
<sequence length="83" mass="9266">TTVKEYAKNSHEFFTLLCRLLNYACGSNCPLPTAQNLLNNEIDWLKSVRNKVLSTGDSQVDEALLEGHLGVTRELVSFLGPDR</sequence>
<dbReference type="GO" id="GO:0016787">
    <property type="term" value="F:hydrolase activity"/>
    <property type="evidence" value="ECO:0007669"/>
    <property type="project" value="UniProtKB-KW"/>
</dbReference>
<proteinExistence type="predicted"/>
<dbReference type="EMBL" id="KK114486">
    <property type="protein sequence ID" value="KFM62544.1"/>
    <property type="molecule type" value="Genomic_DNA"/>
</dbReference>
<feature type="non-terminal residue" evidence="1">
    <location>
        <position position="83"/>
    </location>
</feature>
<keyword evidence="2" id="KW-1185">Reference proteome</keyword>
<dbReference type="OrthoDB" id="8300574at2759"/>
<reference evidence="1 2" key="1">
    <citation type="submission" date="2013-11" db="EMBL/GenBank/DDBJ databases">
        <title>Genome sequencing of Stegodyphus mimosarum.</title>
        <authorList>
            <person name="Bechsgaard J."/>
        </authorList>
    </citation>
    <scope>NUCLEOTIDE SEQUENCE [LARGE SCALE GENOMIC DNA]</scope>
</reference>
<evidence type="ECO:0000313" key="1">
    <source>
        <dbReference type="EMBL" id="KFM62544.1"/>
    </source>
</evidence>